<feature type="compositionally biased region" description="Basic and acidic residues" evidence="17">
    <location>
        <begin position="624"/>
        <end position="637"/>
    </location>
</feature>
<comment type="caution">
    <text evidence="18">The sequence shown here is derived from an EMBL/GenBank/DDBJ whole genome shotgun (WGS) entry which is preliminary data.</text>
</comment>
<keyword evidence="7" id="KW-0833">Ubl conjugation pathway</keyword>
<feature type="coiled-coil region" evidence="16">
    <location>
        <begin position="308"/>
        <end position="346"/>
    </location>
</feature>
<dbReference type="Gene3D" id="3.10.20.90">
    <property type="entry name" value="Phosphatidylinositol 3-kinase Catalytic Subunit, Chain A, domain 1"/>
    <property type="match status" value="1"/>
</dbReference>
<keyword evidence="6" id="KW-0493">Microtubule</keyword>
<feature type="compositionally biased region" description="Polar residues" evidence="17">
    <location>
        <begin position="204"/>
        <end position="213"/>
    </location>
</feature>
<keyword evidence="8" id="KW-0813">Transport</keyword>
<feature type="compositionally biased region" description="Polar residues" evidence="17">
    <location>
        <begin position="733"/>
        <end position="756"/>
    </location>
</feature>
<evidence type="ECO:0000313" key="18">
    <source>
        <dbReference type="EMBL" id="KAB8342773.1"/>
    </source>
</evidence>
<dbReference type="InterPro" id="IPR004241">
    <property type="entry name" value="Atg8-like"/>
</dbReference>
<evidence type="ECO:0000313" key="19">
    <source>
        <dbReference type="Proteomes" id="UP000327013"/>
    </source>
</evidence>
<feature type="compositionally biased region" description="Low complexity" evidence="17">
    <location>
        <begin position="849"/>
        <end position="869"/>
    </location>
</feature>
<gene>
    <name evidence="18" type="ORF">FH972_022371</name>
</gene>
<dbReference type="Proteomes" id="UP000327013">
    <property type="component" value="Unassembled WGS sequence"/>
</dbReference>
<keyword evidence="19" id="KW-1185">Reference proteome</keyword>
<keyword evidence="10" id="KW-0472">Membrane</keyword>
<keyword evidence="11" id="KW-0963">Cytoplasm</keyword>
<dbReference type="GO" id="GO:0000421">
    <property type="term" value="C:autophagosome membrane"/>
    <property type="evidence" value="ECO:0007669"/>
    <property type="project" value="UniProtKB-SubCell"/>
</dbReference>
<accession>A0A5N6KUA5</accession>
<dbReference type="GO" id="GO:0005874">
    <property type="term" value="C:microtubule"/>
    <property type="evidence" value="ECO:0007669"/>
    <property type="project" value="UniProtKB-KW"/>
</dbReference>
<evidence type="ECO:0000256" key="17">
    <source>
        <dbReference type="SAM" id="MobiDB-lite"/>
    </source>
</evidence>
<proteinExistence type="inferred from homology"/>
<dbReference type="OrthoDB" id="6738456at2759"/>
<evidence type="ECO:0000256" key="8">
    <source>
        <dbReference type="ARBA" id="ARBA00022927"/>
    </source>
</evidence>
<keyword evidence="8" id="KW-0653">Protein transport</keyword>
<evidence type="ECO:0000256" key="3">
    <source>
        <dbReference type="ARBA" id="ARBA00004512"/>
    </source>
</evidence>
<dbReference type="GO" id="GO:0015031">
    <property type="term" value="P:protein transport"/>
    <property type="evidence" value="ECO:0007669"/>
    <property type="project" value="UniProtKB-KW"/>
</dbReference>
<keyword evidence="5" id="KW-0926">Vacuole</keyword>
<evidence type="ECO:0000256" key="1">
    <source>
        <dbReference type="ARBA" id="ARBA00003307"/>
    </source>
</evidence>
<feature type="region of interest" description="Disordered" evidence="17">
    <location>
        <begin position="204"/>
        <end position="277"/>
    </location>
</feature>
<evidence type="ECO:0000256" key="12">
    <source>
        <dbReference type="ARBA" id="ARBA00023288"/>
    </source>
</evidence>
<name>A0A5N6KUA5_9ROSI</name>
<keyword evidence="13" id="KW-0968">Cytoplasmic vesicle</keyword>
<dbReference type="GO" id="GO:0031410">
    <property type="term" value="C:cytoplasmic vesicle"/>
    <property type="evidence" value="ECO:0007669"/>
    <property type="project" value="UniProtKB-KW"/>
</dbReference>
<evidence type="ECO:0000256" key="11">
    <source>
        <dbReference type="ARBA" id="ARBA00023212"/>
    </source>
</evidence>
<keyword evidence="9 15" id="KW-0072">Autophagy</keyword>
<dbReference type="CDD" id="cd16128">
    <property type="entry name" value="Ubl_ATG8"/>
    <property type="match status" value="1"/>
</dbReference>
<evidence type="ECO:0000256" key="13">
    <source>
        <dbReference type="ARBA" id="ARBA00023329"/>
    </source>
</evidence>
<keyword evidence="12" id="KW-0449">Lipoprotein</keyword>
<evidence type="ECO:0000256" key="16">
    <source>
        <dbReference type="SAM" id="Coils"/>
    </source>
</evidence>
<evidence type="ECO:0000256" key="2">
    <source>
        <dbReference type="ARBA" id="ARBA00004245"/>
    </source>
</evidence>
<dbReference type="InterPro" id="IPR029071">
    <property type="entry name" value="Ubiquitin-like_domsf"/>
</dbReference>
<reference evidence="18 19" key="1">
    <citation type="submission" date="2019-06" db="EMBL/GenBank/DDBJ databases">
        <title>A chromosomal-level reference genome of Carpinus fangiana (Coryloideae, Betulaceae).</title>
        <authorList>
            <person name="Yang X."/>
            <person name="Wang Z."/>
            <person name="Zhang L."/>
            <person name="Hao G."/>
            <person name="Liu J."/>
            <person name="Yang Y."/>
        </authorList>
    </citation>
    <scope>NUCLEOTIDE SEQUENCE [LARGE SCALE GENOMIC DNA]</scope>
    <source>
        <strain evidence="18">Cfa_2016G</strain>
        <tissue evidence="18">Leaf</tissue>
    </source>
</reference>
<dbReference type="GO" id="GO:0006914">
    <property type="term" value="P:autophagy"/>
    <property type="evidence" value="ECO:0007669"/>
    <property type="project" value="UniProtKB-KW"/>
</dbReference>
<feature type="compositionally biased region" description="Polar residues" evidence="17">
    <location>
        <begin position="241"/>
        <end position="252"/>
    </location>
</feature>
<evidence type="ECO:0000256" key="10">
    <source>
        <dbReference type="ARBA" id="ARBA00023136"/>
    </source>
</evidence>
<evidence type="ECO:0000256" key="14">
    <source>
        <dbReference type="ARBA" id="ARBA00037813"/>
    </source>
</evidence>
<evidence type="ECO:0000256" key="4">
    <source>
        <dbReference type="ARBA" id="ARBA00007293"/>
    </source>
</evidence>
<keyword evidence="16" id="KW-0175">Coiled coil</keyword>
<feature type="region of interest" description="Disordered" evidence="17">
    <location>
        <begin position="624"/>
        <end position="654"/>
    </location>
</feature>
<sequence>MRSKFKDEHPFEKRKAEAERIRQKYSDRIPVICEKVEKSDIATIDKKKYLVPADLTVGQFVYVIRKRIKLSPEKAIFIFVDEVLPPTAALMSSIYEEHKDEDGFLYITWRWTRFGVLFPAFWASFFPYRNWLAQMLSRTADKQRKTSMMVEARIRRRWRLRSASQNARMLSNLPEFRDQEQGVCGPFGQDLGRVAHSLCAMKQMTQSPQQIRPLSSHDPAKMADSPQVGRRRSRSLSSASNPILSNQNQATSVPGHKRPPKSRLPLATTIKSDSVRSRPVSYDISSVNVKSITKEIEEKGELSTKEQLDRAQVLAESLQRLLDKEKEDARRQILSLKEKIDSMALEIEDSVGKIAELHERLAASAAEDLAKKHVDKDQGKDLNIKLSSEEAEKYKGEVWQKKQHIERMESEMENCYQQLANANKDSGAWKDKVIAANKTIKDLVELITHRGNVNQERNIEVYDPRPPRYDPDIPGGVPPSEYRYTLFDHPDDIHREQIVTLLLMMARVALNWTRDFSKAEQRAHEAFQFAKRSPVNPWLLSRCQYWLGRAHFKLRSYTEAAAAFEAARPYLDVYAESKDIDYWMQRTYRMTGGTELTSRFQGENLAALDESLFASVSSRASEFESDRGAWSSNEDRSASSSLESSSTDIRHPEASREAAQVRAWEAFGVHPIGWSAAAAMTDLQDYDHEPLEDGLLASEVDVAADLRPESEPDVSLQATLVDTEDVQRKDHQSVSSDTYDLLSETASDSTRLSSPGTAERNKHLAEEGGMFSTAVDPELPLDKHARLTRQPFALLPRNFPSARTLLEADLLQPWDPSENENEAFPATVMLSRLGLSNAYSLDHPASPHSTDTSASTSNRSSHRSGQSSASRRDPPNSPVARLTPFSARLANVPPDTDRRRDLASSRKLSDVPEEALSAREDAPHTSKEG</sequence>
<dbReference type="EMBL" id="VIBQ01000012">
    <property type="protein sequence ID" value="KAB8342773.1"/>
    <property type="molecule type" value="Genomic_DNA"/>
</dbReference>
<comment type="subcellular location">
    <subcellularLocation>
        <location evidence="2">Cytoplasm</location>
        <location evidence="2">Cytoskeleton</location>
    </subcellularLocation>
    <subcellularLocation>
        <location evidence="3">Cytoplasmic vesicle</location>
        <location evidence="3">Autophagosome membrane</location>
        <topology evidence="3">Lipid-anchor</topology>
    </subcellularLocation>
    <subcellularLocation>
        <location evidence="14">Vacuole membrane</location>
    </subcellularLocation>
</comment>
<keyword evidence="11" id="KW-0206">Cytoskeleton</keyword>
<evidence type="ECO:0000256" key="15">
    <source>
        <dbReference type="RuleBase" id="RU004384"/>
    </source>
</evidence>
<evidence type="ECO:0000256" key="9">
    <source>
        <dbReference type="ARBA" id="ARBA00023006"/>
    </source>
</evidence>
<dbReference type="PANTHER" id="PTHR10969">
    <property type="entry name" value="MICROTUBULE-ASSOCIATED PROTEINS 1A/1B LIGHT CHAIN 3-RELATED"/>
    <property type="match status" value="1"/>
</dbReference>
<evidence type="ECO:0000256" key="6">
    <source>
        <dbReference type="ARBA" id="ARBA00022701"/>
    </source>
</evidence>
<feature type="compositionally biased region" description="Basic and acidic residues" evidence="17">
    <location>
        <begin position="895"/>
        <end position="929"/>
    </location>
</feature>
<dbReference type="SUPFAM" id="SSF54236">
    <property type="entry name" value="Ubiquitin-like"/>
    <property type="match status" value="1"/>
</dbReference>
<dbReference type="Pfam" id="PF02991">
    <property type="entry name" value="ATG8"/>
    <property type="match status" value="1"/>
</dbReference>
<comment type="function">
    <text evidence="1">Ubiquitin-like modifier involved in autophagosomes formation. May mediate the delivery of the autophagosomes to the vacuole via the microtubule cytoskeleton.</text>
</comment>
<evidence type="ECO:0000256" key="7">
    <source>
        <dbReference type="ARBA" id="ARBA00022786"/>
    </source>
</evidence>
<organism evidence="18 19">
    <name type="scientific">Carpinus fangiana</name>
    <dbReference type="NCBI Taxonomy" id="176857"/>
    <lineage>
        <taxon>Eukaryota</taxon>
        <taxon>Viridiplantae</taxon>
        <taxon>Streptophyta</taxon>
        <taxon>Embryophyta</taxon>
        <taxon>Tracheophyta</taxon>
        <taxon>Spermatophyta</taxon>
        <taxon>Magnoliopsida</taxon>
        <taxon>eudicotyledons</taxon>
        <taxon>Gunneridae</taxon>
        <taxon>Pentapetalae</taxon>
        <taxon>rosids</taxon>
        <taxon>fabids</taxon>
        <taxon>Fagales</taxon>
        <taxon>Betulaceae</taxon>
        <taxon>Carpinus</taxon>
    </lineage>
</organism>
<comment type="similarity">
    <text evidence="4 15">Belongs to the ATG8 family.</text>
</comment>
<protein>
    <recommendedName>
        <fullName evidence="15">Autophagy-related protein</fullName>
    </recommendedName>
</protein>
<evidence type="ECO:0000256" key="5">
    <source>
        <dbReference type="ARBA" id="ARBA00022554"/>
    </source>
</evidence>
<dbReference type="AlphaFoldDB" id="A0A5N6KUA5"/>
<dbReference type="FunFam" id="3.10.20.90:FF:000010">
    <property type="entry name" value="Autophagy-related protein"/>
    <property type="match status" value="1"/>
</dbReference>
<feature type="region of interest" description="Disordered" evidence="17">
    <location>
        <begin position="722"/>
        <end position="760"/>
    </location>
</feature>
<feature type="region of interest" description="Disordered" evidence="17">
    <location>
        <begin position="841"/>
        <end position="929"/>
    </location>
</feature>